<protein>
    <submittedName>
        <fullName evidence="2">SAM-dependent methyltransferase</fullName>
    </submittedName>
</protein>
<dbReference type="SUPFAM" id="SSF53335">
    <property type="entry name" value="S-adenosyl-L-methionine-dependent methyltransferases"/>
    <property type="match status" value="1"/>
</dbReference>
<dbReference type="GO" id="GO:0032259">
    <property type="term" value="P:methylation"/>
    <property type="evidence" value="ECO:0007669"/>
    <property type="project" value="UniProtKB-KW"/>
</dbReference>
<dbReference type="CDD" id="cd02440">
    <property type="entry name" value="AdoMet_MTases"/>
    <property type="match status" value="1"/>
</dbReference>
<dbReference type="PANTHER" id="PTHR43591">
    <property type="entry name" value="METHYLTRANSFERASE"/>
    <property type="match status" value="1"/>
</dbReference>
<dbReference type="GO" id="GO:0008168">
    <property type="term" value="F:methyltransferase activity"/>
    <property type="evidence" value="ECO:0007669"/>
    <property type="project" value="UniProtKB-KW"/>
</dbReference>
<dbReference type="Gene3D" id="3.40.50.150">
    <property type="entry name" value="Vaccinia Virus protein VP39"/>
    <property type="match status" value="1"/>
</dbReference>
<accession>A0ABU0FIR0</accession>
<dbReference type="PANTHER" id="PTHR43591:SF24">
    <property type="entry name" value="2-METHOXY-6-POLYPRENYL-1,4-BENZOQUINOL METHYLASE, MITOCHONDRIAL"/>
    <property type="match status" value="1"/>
</dbReference>
<sequence length="270" mass="28370">MNRSSAFTDFERAVHDRIAPGYHAAFTPVTERAHPFLLTGAAVGAGDRVLDVATGPGLLAARAAGLGAVATGVDLSPRMVELAANLHPQAAFRVADAEALPFGDGSFDVVLCNFGIGHFPAPEKAFAEFARVLAPGGRLAVSWWEGPARSRINGLFFEVLQEEGIPIPDSLPPGPGAFHFSDDDVLRAAFADAGFRDVSIVGHADIHDLPDFDALWSLARNSFARLGTIIAGLGEEERERFRRAAAAKAAAYGGSRLSVPIAFKIAAGTA</sequence>
<evidence type="ECO:0000313" key="2">
    <source>
        <dbReference type="EMBL" id="MDQ0394366.1"/>
    </source>
</evidence>
<gene>
    <name evidence="2" type="ORF">J3R73_004158</name>
</gene>
<evidence type="ECO:0000259" key="1">
    <source>
        <dbReference type="Pfam" id="PF08241"/>
    </source>
</evidence>
<keyword evidence="2" id="KW-0808">Transferase</keyword>
<proteinExistence type="predicted"/>
<dbReference type="Proteomes" id="UP001237448">
    <property type="component" value="Unassembled WGS sequence"/>
</dbReference>
<keyword evidence="3" id="KW-1185">Reference proteome</keyword>
<organism evidence="2 3">
    <name type="scientific">Labrys monachus</name>
    <dbReference type="NCBI Taxonomy" id="217067"/>
    <lineage>
        <taxon>Bacteria</taxon>
        <taxon>Pseudomonadati</taxon>
        <taxon>Pseudomonadota</taxon>
        <taxon>Alphaproteobacteria</taxon>
        <taxon>Hyphomicrobiales</taxon>
        <taxon>Xanthobacteraceae</taxon>
        <taxon>Labrys</taxon>
    </lineage>
</organism>
<keyword evidence="2" id="KW-0489">Methyltransferase</keyword>
<name>A0ABU0FIR0_9HYPH</name>
<dbReference type="InterPro" id="IPR013216">
    <property type="entry name" value="Methyltransf_11"/>
</dbReference>
<feature type="domain" description="Methyltransferase type 11" evidence="1">
    <location>
        <begin position="50"/>
        <end position="140"/>
    </location>
</feature>
<dbReference type="InterPro" id="IPR029063">
    <property type="entry name" value="SAM-dependent_MTases_sf"/>
</dbReference>
<comment type="caution">
    <text evidence="2">The sequence shown here is derived from an EMBL/GenBank/DDBJ whole genome shotgun (WGS) entry which is preliminary data.</text>
</comment>
<evidence type="ECO:0000313" key="3">
    <source>
        <dbReference type="Proteomes" id="UP001237448"/>
    </source>
</evidence>
<dbReference type="RefSeq" id="WP_307431245.1">
    <property type="nucleotide sequence ID" value="NZ_JAUSVK010000001.1"/>
</dbReference>
<reference evidence="2 3" key="1">
    <citation type="submission" date="2023-07" db="EMBL/GenBank/DDBJ databases">
        <title>Genomic Encyclopedia of Type Strains, Phase IV (KMG-IV): sequencing the most valuable type-strain genomes for metagenomic binning, comparative biology and taxonomic classification.</title>
        <authorList>
            <person name="Goeker M."/>
        </authorList>
    </citation>
    <scope>NUCLEOTIDE SEQUENCE [LARGE SCALE GENOMIC DNA]</scope>
    <source>
        <strain evidence="2 3">DSM 5896</strain>
    </source>
</reference>
<dbReference type="EMBL" id="JAUSVK010000001">
    <property type="protein sequence ID" value="MDQ0394366.1"/>
    <property type="molecule type" value="Genomic_DNA"/>
</dbReference>
<dbReference type="Pfam" id="PF08241">
    <property type="entry name" value="Methyltransf_11"/>
    <property type="match status" value="1"/>
</dbReference>